<dbReference type="EMBL" id="BGPR01011941">
    <property type="protein sequence ID" value="GBN53727.1"/>
    <property type="molecule type" value="Genomic_DNA"/>
</dbReference>
<keyword evidence="4" id="KW-1185">Reference proteome</keyword>
<keyword evidence="1" id="KW-0812">Transmembrane</keyword>
<proteinExistence type="predicted"/>
<dbReference type="GO" id="GO:0016747">
    <property type="term" value="F:acyltransferase activity, transferring groups other than amino-acyl groups"/>
    <property type="evidence" value="ECO:0007669"/>
    <property type="project" value="InterPro"/>
</dbReference>
<comment type="caution">
    <text evidence="3">The sequence shown here is derived from an EMBL/GenBank/DDBJ whole genome shotgun (WGS) entry which is preliminary data.</text>
</comment>
<keyword evidence="1" id="KW-0472">Membrane</keyword>
<dbReference type="AlphaFoldDB" id="A0A4Y2PU03"/>
<feature type="domain" description="Acyltransferase 3" evidence="2">
    <location>
        <begin position="157"/>
        <end position="358"/>
    </location>
</feature>
<dbReference type="PANTHER" id="PTHR11161">
    <property type="entry name" value="O-ACYLTRANSFERASE"/>
    <property type="match status" value="1"/>
</dbReference>
<keyword evidence="1" id="KW-1133">Transmembrane helix</keyword>
<feature type="transmembrane region" description="Helical" evidence="1">
    <location>
        <begin position="333"/>
        <end position="354"/>
    </location>
</feature>
<reference evidence="3 4" key="1">
    <citation type="journal article" date="2019" name="Sci. Rep.">
        <title>Orb-weaving spider Araneus ventricosus genome elucidates the spidroin gene catalogue.</title>
        <authorList>
            <person name="Kono N."/>
            <person name="Nakamura H."/>
            <person name="Ohtoshi R."/>
            <person name="Moran D.A.P."/>
            <person name="Shinohara A."/>
            <person name="Yoshida Y."/>
            <person name="Fujiwara M."/>
            <person name="Mori M."/>
            <person name="Tomita M."/>
            <person name="Arakawa K."/>
        </authorList>
    </citation>
    <scope>NUCLEOTIDE SEQUENCE [LARGE SCALE GENOMIC DNA]</scope>
</reference>
<dbReference type="Proteomes" id="UP000499080">
    <property type="component" value="Unassembled WGS sequence"/>
</dbReference>
<evidence type="ECO:0000313" key="3">
    <source>
        <dbReference type="EMBL" id="GBN53727.1"/>
    </source>
</evidence>
<evidence type="ECO:0000313" key="4">
    <source>
        <dbReference type="Proteomes" id="UP000499080"/>
    </source>
</evidence>
<evidence type="ECO:0000259" key="2">
    <source>
        <dbReference type="Pfam" id="PF01757"/>
    </source>
</evidence>
<dbReference type="InterPro" id="IPR052728">
    <property type="entry name" value="O2_lipid_transport_reg"/>
</dbReference>
<feature type="transmembrane region" description="Helical" evidence="1">
    <location>
        <begin position="92"/>
        <end position="115"/>
    </location>
</feature>
<feature type="transmembrane region" description="Helical" evidence="1">
    <location>
        <begin position="241"/>
        <end position="262"/>
    </location>
</feature>
<accession>A0A4Y2PU03</accession>
<feature type="non-terminal residue" evidence="3">
    <location>
        <position position="371"/>
    </location>
</feature>
<dbReference type="InterPro" id="IPR002656">
    <property type="entry name" value="Acyl_transf_3_dom"/>
</dbReference>
<feature type="transmembrane region" description="Helical" evidence="1">
    <location>
        <begin position="203"/>
        <end position="221"/>
    </location>
</feature>
<name>A0A4Y2PU03_ARAVE</name>
<dbReference type="OrthoDB" id="118951at2759"/>
<evidence type="ECO:0000256" key="1">
    <source>
        <dbReference type="SAM" id="Phobius"/>
    </source>
</evidence>
<feature type="transmembrane region" description="Helical" evidence="1">
    <location>
        <begin position="310"/>
        <end position="326"/>
    </location>
</feature>
<organism evidence="3 4">
    <name type="scientific">Araneus ventricosus</name>
    <name type="common">Orbweaver spider</name>
    <name type="synonym">Epeira ventricosa</name>
    <dbReference type="NCBI Taxonomy" id="182803"/>
    <lineage>
        <taxon>Eukaryota</taxon>
        <taxon>Metazoa</taxon>
        <taxon>Ecdysozoa</taxon>
        <taxon>Arthropoda</taxon>
        <taxon>Chelicerata</taxon>
        <taxon>Arachnida</taxon>
        <taxon>Araneae</taxon>
        <taxon>Araneomorphae</taxon>
        <taxon>Entelegynae</taxon>
        <taxon>Araneoidea</taxon>
        <taxon>Araneidae</taxon>
        <taxon>Araneus</taxon>
    </lineage>
</organism>
<dbReference type="Pfam" id="PF01757">
    <property type="entry name" value="Acyl_transf_3"/>
    <property type="match status" value="1"/>
</dbReference>
<gene>
    <name evidence="3" type="primary">nrf-6_64</name>
    <name evidence="3" type="ORF">AVEN_4257_1</name>
</gene>
<protein>
    <submittedName>
        <fullName evidence="3">Nose resistant to fluoxetine protein 6</fullName>
    </submittedName>
</protein>
<sequence>MRLNKYNPLSASTFIPLPVEIKHKHTVINIENRYNECFKYAVLSAIYPVQDRKDNAYLPNHYLPFQSNLDLSGITFPSPLRDIGKFVKNDSLSINVCLLSVFALLAVIGSFITALEYSMKEKFPKDQKCKPFFNCFCIFTNGEKILNTANSEGQLPCLHGIRFLSMNWVIILHTYAYQIPFISNTDEVINDNHQWSLVLNSSFSVDSFFILSGFLVGYSFFQKAEKTDGKTQWLYFYTHRYVRLTPVYMIVLAFYATISPFLGSGPLWPDYDVISTCKDNWWWNMLYINNFQALFYDQCMEWSWYLANDMQFYVISPLFLITLWRWPKVGYSLLGLFFCITFAWSFALTYGNYIHGLGYNSDILYISDILY</sequence>
<dbReference type="PANTHER" id="PTHR11161:SF69">
    <property type="entry name" value="NOSE RESISTANT TO FLUOXETINE PROTEIN 6-LIKE PROTEIN"/>
    <property type="match status" value="1"/>
</dbReference>